<sequence>MVLEASRPRALRQIGIVAEDLLAERPGLTWVSLTGHGRSDPCGQWIAFGDDAGIAAGLSAILHQCTGRWMICGDAVADPMTGLHCALAGWASWLAGGGQLVDISLAAVVRHCVTATAPQGIHYSDRQRAWEHRLSGRPTRPGTAESACGYALREGLSSPP</sequence>
<evidence type="ECO:0000313" key="2">
    <source>
        <dbReference type="Proteomes" id="UP000321039"/>
    </source>
</evidence>
<reference evidence="1 2" key="1">
    <citation type="submission" date="2019-08" db="EMBL/GenBank/DDBJ databases">
        <title>Parahaliea maris sp. nov., isolated from the surface seawater.</title>
        <authorList>
            <person name="Liu Y."/>
        </authorList>
    </citation>
    <scope>NUCLEOTIDE SEQUENCE [LARGE SCALE GENOMIC DNA]</scope>
    <source>
        <strain evidence="1 2">HSLHS9</strain>
    </source>
</reference>
<comment type="caution">
    <text evidence="1">The sequence shown here is derived from an EMBL/GenBank/DDBJ whole genome shotgun (WGS) entry which is preliminary data.</text>
</comment>
<keyword evidence="2" id="KW-1185">Reference proteome</keyword>
<dbReference type="SUPFAM" id="SSF89796">
    <property type="entry name" value="CoA-transferase family III (CaiB/BaiF)"/>
    <property type="match status" value="1"/>
</dbReference>
<name>A0A5C9A748_9GAMM</name>
<evidence type="ECO:0000313" key="1">
    <source>
        <dbReference type="EMBL" id="TXS95844.1"/>
    </source>
</evidence>
<dbReference type="EMBL" id="VRZA01000002">
    <property type="protein sequence ID" value="TXS95844.1"/>
    <property type="molecule type" value="Genomic_DNA"/>
</dbReference>
<evidence type="ECO:0008006" key="3">
    <source>
        <dbReference type="Google" id="ProtNLM"/>
    </source>
</evidence>
<dbReference type="AlphaFoldDB" id="A0A5C9A748"/>
<organism evidence="1 2">
    <name type="scientific">Parahaliea maris</name>
    <dbReference type="NCBI Taxonomy" id="2716870"/>
    <lineage>
        <taxon>Bacteria</taxon>
        <taxon>Pseudomonadati</taxon>
        <taxon>Pseudomonadota</taxon>
        <taxon>Gammaproteobacteria</taxon>
        <taxon>Cellvibrionales</taxon>
        <taxon>Halieaceae</taxon>
        <taxon>Parahaliea</taxon>
    </lineage>
</organism>
<dbReference type="InterPro" id="IPR023606">
    <property type="entry name" value="CoA-Trfase_III_dom_1_sf"/>
</dbReference>
<dbReference type="InterPro" id="IPR003673">
    <property type="entry name" value="CoA-Trfase_fam_III"/>
</dbReference>
<dbReference type="GO" id="GO:0003824">
    <property type="term" value="F:catalytic activity"/>
    <property type="evidence" value="ECO:0007669"/>
    <property type="project" value="InterPro"/>
</dbReference>
<proteinExistence type="predicted"/>
<dbReference type="Pfam" id="PF02515">
    <property type="entry name" value="CoA_transf_3"/>
    <property type="match status" value="1"/>
</dbReference>
<dbReference type="Proteomes" id="UP000321039">
    <property type="component" value="Unassembled WGS sequence"/>
</dbReference>
<dbReference type="Gene3D" id="3.40.50.10540">
    <property type="entry name" value="Crotonobetainyl-coa:carnitine coa-transferase, domain 1"/>
    <property type="match status" value="1"/>
</dbReference>
<accession>A0A5C9A748</accession>
<protein>
    <recommendedName>
        <fullName evidence="3">CoA transferase family III</fullName>
    </recommendedName>
</protein>
<gene>
    <name evidence="1" type="ORF">FV139_08270</name>
</gene>